<reference evidence="2 3" key="2">
    <citation type="submission" date="2020-08" db="EMBL/GenBank/DDBJ databases">
        <title>The Agave Microbiome: Exploring the role of microbial communities in plant adaptations to desert environments.</title>
        <authorList>
            <person name="Partida-Martinez L.P."/>
        </authorList>
    </citation>
    <scope>NUCLEOTIDE SEQUENCE [LARGE SCALE GENOMIC DNA]</scope>
    <source>
        <strain evidence="2 3">AS3.13</strain>
    </source>
</reference>
<reference evidence="2 3" key="3">
    <citation type="submission" date="2020-08" db="EMBL/GenBank/DDBJ databases">
        <authorList>
            <person name="Partida-Martinez L."/>
            <person name="Huntemann M."/>
            <person name="Clum A."/>
            <person name="Wang J."/>
            <person name="Palaniappan K."/>
            <person name="Ritter S."/>
            <person name="Chen I.-M."/>
            <person name="Stamatis D."/>
            <person name="Reddy T."/>
            <person name="O'Malley R."/>
            <person name="Daum C."/>
            <person name="Shapiro N."/>
            <person name="Ivanova N."/>
            <person name="Kyrpides N."/>
            <person name="Woyke T."/>
        </authorList>
    </citation>
    <scope>NUCLEOTIDE SEQUENCE [LARGE SCALE GENOMIC DNA]</scope>
    <source>
        <strain evidence="2 3">AS3.13</strain>
    </source>
</reference>
<evidence type="ECO:0000313" key="2">
    <source>
        <dbReference type="EMBL" id="MBB6504446.1"/>
    </source>
</evidence>
<dbReference type="EMBL" id="JACIJN010000009">
    <property type="protein sequence ID" value="MBB5726793.1"/>
    <property type="molecule type" value="Genomic_DNA"/>
</dbReference>
<dbReference type="RefSeq" id="WP_184038786.1">
    <property type="nucleotide sequence ID" value="NZ_BAABAR010000005.1"/>
</dbReference>
<organism evidence="2 3">
    <name type="scientific">Sphingomonas endophytica</name>
    <dbReference type="NCBI Taxonomy" id="869719"/>
    <lineage>
        <taxon>Bacteria</taxon>
        <taxon>Pseudomonadati</taxon>
        <taxon>Pseudomonadota</taxon>
        <taxon>Alphaproteobacteria</taxon>
        <taxon>Sphingomonadales</taxon>
        <taxon>Sphingomonadaceae</taxon>
        <taxon>Sphingomonas</taxon>
    </lineage>
</organism>
<gene>
    <name evidence="2" type="ORF">F4693_001416</name>
    <name evidence="1" type="ORF">FHS97_002741</name>
</gene>
<evidence type="ECO:0000313" key="3">
    <source>
        <dbReference type="Proteomes" id="UP000522313"/>
    </source>
</evidence>
<evidence type="ECO:0000313" key="4">
    <source>
        <dbReference type="Proteomes" id="UP000560131"/>
    </source>
</evidence>
<dbReference type="Proteomes" id="UP000522313">
    <property type="component" value="Unassembled WGS sequence"/>
</dbReference>
<name>A0A7X0JDD9_9SPHN</name>
<accession>A0A7X0JDD9</accession>
<dbReference type="EMBL" id="JACHBT010000006">
    <property type="protein sequence ID" value="MBB6504446.1"/>
    <property type="molecule type" value="Genomic_DNA"/>
</dbReference>
<dbReference type="AlphaFoldDB" id="A0A7X0JDD9"/>
<keyword evidence="4" id="KW-1185">Reference proteome</keyword>
<evidence type="ECO:0000313" key="1">
    <source>
        <dbReference type="EMBL" id="MBB5726793.1"/>
    </source>
</evidence>
<dbReference type="Proteomes" id="UP000560131">
    <property type="component" value="Unassembled WGS sequence"/>
</dbReference>
<comment type="caution">
    <text evidence="2">The sequence shown here is derived from an EMBL/GenBank/DDBJ whole genome shotgun (WGS) entry which is preliminary data.</text>
</comment>
<reference evidence="1 4" key="1">
    <citation type="submission" date="2020-08" db="EMBL/GenBank/DDBJ databases">
        <title>Genomic Encyclopedia of Type Strains, Phase IV (KMG-IV): sequencing the most valuable type-strain genomes for metagenomic binning, comparative biology and taxonomic classification.</title>
        <authorList>
            <person name="Goeker M."/>
        </authorList>
    </citation>
    <scope>NUCLEOTIDE SEQUENCE [LARGE SCALE GENOMIC DNA]</scope>
    <source>
        <strain evidence="1 4">DSM 101535</strain>
    </source>
</reference>
<dbReference type="Pfam" id="PF07845">
    <property type="entry name" value="DUF1636"/>
    <property type="match status" value="1"/>
</dbReference>
<sequence length="136" mass="14240">MTLIPVEDGPAVVACNSCRHSATARDGADGRRGGAALAAALRIVQAGDPLFAGIAVQEMPCLFACDRHCTIHLRAPGKIGYVLGGFTPDEDAATGIMTFMRHYVESATGQVPYALWPQAVKGHFIVRVPPAGQVVA</sequence>
<proteinExistence type="predicted"/>
<protein>
    <submittedName>
        <fullName evidence="1 2">Metal-binding protein</fullName>
    </submittedName>
</protein>
<dbReference type="InterPro" id="IPR012863">
    <property type="entry name" value="DUF1636"/>
</dbReference>